<dbReference type="EMBL" id="CP051680">
    <property type="protein sequence ID" value="QJD84134.1"/>
    <property type="molecule type" value="Genomic_DNA"/>
</dbReference>
<gene>
    <name evidence="2" type="ORF">HH215_13670</name>
</gene>
<feature type="domain" description="YkoP-like" evidence="1">
    <location>
        <begin position="25"/>
        <end position="202"/>
    </location>
</feature>
<dbReference type="RefSeq" id="WP_169280419.1">
    <property type="nucleotide sequence ID" value="NZ_CP051680.1"/>
</dbReference>
<keyword evidence="3" id="KW-1185">Reference proteome</keyword>
<dbReference type="Proteomes" id="UP000502248">
    <property type="component" value="Chromosome"/>
</dbReference>
<evidence type="ECO:0000313" key="2">
    <source>
        <dbReference type="EMBL" id="QJD84134.1"/>
    </source>
</evidence>
<dbReference type="InterPro" id="IPR054467">
    <property type="entry name" value="YkoP-like_dom"/>
</dbReference>
<sequence length="225" mass="26190">MEKGRNSVPLPNCANEHLNKNTVKQMIWLTWEKGMDLIMGLRSEHTLKFGICKVMVKKYSGESIRCEDGTWIDDGDRIGELHLNNRRINELTRKFGVDRAALQTAREVRASMKEIGEALDTRMEMAQVKALVGVTLLHRGLTHGLGFEQHRLPSKRFEVITTLYLRLLLRFMHPDGLRHIDRNREKLTPVLLVSSRSAFCQRFNSNRRWFRFYPENTESVKIVTL</sequence>
<organism evidence="2 3">
    <name type="scientific">Cohnella herbarum</name>
    <dbReference type="NCBI Taxonomy" id="2728023"/>
    <lineage>
        <taxon>Bacteria</taxon>
        <taxon>Bacillati</taxon>
        <taxon>Bacillota</taxon>
        <taxon>Bacilli</taxon>
        <taxon>Bacillales</taxon>
        <taxon>Paenibacillaceae</taxon>
        <taxon>Cohnella</taxon>
    </lineage>
</organism>
<dbReference type="KEGG" id="cheb:HH215_13670"/>
<dbReference type="Pfam" id="PF22790">
    <property type="entry name" value="YkoP"/>
    <property type="match status" value="1"/>
</dbReference>
<accession>A0A7Z2VJQ5</accession>
<reference evidence="2 3" key="1">
    <citation type="submission" date="2020-04" db="EMBL/GenBank/DDBJ databases">
        <title>Genome sequencing of novel species.</title>
        <authorList>
            <person name="Heo J."/>
            <person name="Kim S.-J."/>
            <person name="Kim J.-S."/>
            <person name="Hong S.-B."/>
            <person name="Kwon S.-W."/>
        </authorList>
    </citation>
    <scope>NUCLEOTIDE SEQUENCE [LARGE SCALE GENOMIC DNA]</scope>
    <source>
        <strain evidence="2 3">MFER-1</strain>
    </source>
</reference>
<evidence type="ECO:0000259" key="1">
    <source>
        <dbReference type="Pfam" id="PF22790"/>
    </source>
</evidence>
<protein>
    <submittedName>
        <fullName evidence="2">Polysaccharide deacetylase</fullName>
    </submittedName>
</protein>
<dbReference type="AlphaFoldDB" id="A0A7Z2VJQ5"/>
<evidence type="ECO:0000313" key="3">
    <source>
        <dbReference type="Proteomes" id="UP000502248"/>
    </source>
</evidence>
<proteinExistence type="predicted"/>
<name>A0A7Z2VJQ5_9BACL</name>